<dbReference type="Proteomes" id="UP000054018">
    <property type="component" value="Unassembled WGS sequence"/>
</dbReference>
<dbReference type="AlphaFoldDB" id="A0A0C9YEY4"/>
<accession>A0A0C9YEY4</accession>
<feature type="region of interest" description="Disordered" evidence="1">
    <location>
        <begin position="1"/>
        <end position="56"/>
    </location>
</feature>
<dbReference type="EMBL" id="KN833726">
    <property type="protein sequence ID" value="KIK23415.1"/>
    <property type="molecule type" value="Genomic_DNA"/>
</dbReference>
<sequence length="56" mass="5666">VSSQLAEQYGSDVASDILPRSRSNLGLESLPYAPRTASVSSGSGGGNGRAHEGMGM</sequence>
<feature type="non-terminal residue" evidence="2">
    <location>
        <position position="1"/>
    </location>
</feature>
<protein>
    <submittedName>
        <fullName evidence="2">Uncharacterized protein</fullName>
    </submittedName>
</protein>
<proteinExistence type="predicted"/>
<name>A0A0C9YEY4_9AGAM</name>
<organism evidence="2 3">
    <name type="scientific">Pisolithus microcarpus 441</name>
    <dbReference type="NCBI Taxonomy" id="765257"/>
    <lineage>
        <taxon>Eukaryota</taxon>
        <taxon>Fungi</taxon>
        <taxon>Dikarya</taxon>
        <taxon>Basidiomycota</taxon>
        <taxon>Agaricomycotina</taxon>
        <taxon>Agaricomycetes</taxon>
        <taxon>Agaricomycetidae</taxon>
        <taxon>Boletales</taxon>
        <taxon>Sclerodermatineae</taxon>
        <taxon>Pisolithaceae</taxon>
        <taxon>Pisolithus</taxon>
    </lineage>
</organism>
<reference evidence="3" key="2">
    <citation type="submission" date="2015-01" db="EMBL/GenBank/DDBJ databases">
        <title>Evolutionary Origins and Diversification of the Mycorrhizal Mutualists.</title>
        <authorList>
            <consortium name="DOE Joint Genome Institute"/>
            <consortium name="Mycorrhizal Genomics Consortium"/>
            <person name="Kohler A."/>
            <person name="Kuo A."/>
            <person name="Nagy L.G."/>
            <person name="Floudas D."/>
            <person name="Copeland A."/>
            <person name="Barry K.W."/>
            <person name="Cichocki N."/>
            <person name="Veneault-Fourrey C."/>
            <person name="LaButti K."/>
            <person name="Lindquist E.A."/>
            <person name="Lipzen A."/>
            <person name="Lundell T."/>
            <person name="Morin E."/>
            <person name="Murat C."/>
            <person name="Riley R."/>
            <person name="Ohm R."/>
            <person name="Sun H."/>
            <person name="Tunlid A."/>
            <person name="Henrissat B."/>
            <person name="Grigoriev I.V."/>
            <person name="Hibbett D.S."/>
            <person name="Martin F."/>
        </authorList>
    </citation>
    <scope>NUCLEOTIDE SEQUENCE [LARGE SCALE GENOMIC DNA]</scope>
    <source>
        <strain evidence="3">441</strain>
    </source>
</reference>
<evidence type="ECO:0000313" key="2">
    <source>
        <dbReference type="EMBL" id="KIK23415.1"/>
    </source>
</evidence>
<evidence type="ECO:0000256" key="1">
    <source>
        <dbReference type="SAM" id="MobiDB-lite"/>
    </source>
</evidence>
<evidence type="ECO:0000313" key="3">
    <source>
        <dbReference type="Proteomes" id="UP000054018"/>
    </source>
</evidence>
<keyword evidence="3" id="KW-1185">Reference proteome</keyword>
<gene>
    <name evidence="2" type="ORF">PISMIDRAFT_679390</name>
</gene>
<reference evidence="2 3" key="1">
    <citation type="submission" date="2014-04" db="EMBL/GenBank/DDBJ databases">
        <authorList>
            <consortium name="DOE Joint Genome Institute"/>
            <person name="Kuo A."/>
            <person name="Kohler A."/>
            <person name="Costa M.D."/>
            <person name="Nagy L.G."/>
            <person name="Floudas D."/>
            <person name="Copeland A."/>
            <person name="Barry K.W."/>
            <person name="Cichocki N."/>
            <person name="Veneault-Fourrey C."/>
            <person name="LaButti K."/>
            <person name="Lindquist E.A."/>
            <person name="Lipzen A."/>
            <person name="Lundell T."/>
            <person name="Morin E."/>
            <person name="Murat C."/>
            <person name="Sun H."/>
            <person name="Tunlid A."/>
            <person name="Henrissat B."/>
            <person name="Grigoriev I.V."/>
            <person name="Hibbett D.S."/>
            <person name="Martin F."/>
            <person name="Nordberg H.P."/>
            <person name="Cantor M.N."/>
            <person name="Hua S.X."/>
        </authorList>
    </citation>
    <scope>NUCLEOTIDE SEQUENCE [LARGE SCALE GENOMIC DNA]</scope>
    <source>
        <strain evidence="2 3">441</strain>
    </source>
</reference>
<dbReference type="HOGENOM" id="CLU_3020003_0_0_1"/>